<reference evidence="1 2" key="1">
    <citation type="submission" date="2014-08" db="EMBL/GenBank/DDBJ databases">
        <title>Comparative genomics of the Paenibacillus odorifer group.</title>
        <authorList>
            <person name="den Bakker H.C."/>
            <person name="Tsai Y.-C."/>
            <person name="Martin N."/>
            <person name="Korlach J."/>
            <person name="Wiedmann M."/>
        </authorList>
    </citation>
    <scope>NUCLEOTIDE SEQUENCE [LARGE SCALE GENOMIC DNA]</scope>
    <source>
        <strain evidence="1 2">DSM 1735</strain>
    </source>
</reference>
<accession>A0A089HKZ3</accession>
<organism evidence="1 2">
    <name type="scientific">Paenibacillus durus</name>
    <name type="common">Paenibacillus azotofixans</name>
    <dbReference type="NCBI Taxonomy" id="44251"/>
    <lineage>
        <taxon>Bacteria</taxon>
        <taxon>Bacillati</taxon>
        <taxon>Bacillota</taxon>
        <taxon>Bacilli</taxon>
        <taxon>Bacillales</taxon>
        <taxon>Paenibacillaceae</taxon>
        <taxon>Paenibacillus</taxon>
    </lineage>
</organism>
<evidence type="ECO:0000313" key="1">
    <source>
        <dbReference type="EMBL" id="AIQ12636.1"/>
    </source>
</evidence>
<keyword evidence="2" id="KW-1185">Reference proteome</keyword>
<dbReference type="Proteomes" id="UP000029409">
    <property type="component" value="Chromosome"/>
</dbReference>
<gene>
    <name evidence="1" type="ORF">PDUR_12550</name>
</gene>
<dbReference type="KEGG" id="pdu:PDUR_12550"/>
<dbReference type="eggNOG" id="ENOG503396S">
    <property type="taxonomic scope" value="Bacteria"/>
</dbReference>
<dbReference type="RefSeq" id="WP_042206483.1">
    <property type="nucleotide sequence ID" value="NZ_CP009288.1"/>
</dbReference>
<dbReference type="OrthoDB" id="2974439at2"/>
<protein>
    <recommendedName>
        <fullName evidence="3">YgiT-type zinc finger domain-containing protein</fullName>
    </recommendedName>
</protein>
<evidence type="ECO:0000313" key="2">
    <source>
        <dbReference type="Proteomes" id="UP000029409"/>
    </source>
</evidence>
<proteinExistence type="predicted"/>
<sequence>MCNESRLTQTCRCGGEMTIHMHTLIYKAKVKIASVPVFMCRSCFHYEPHPAVKRDLSLVIQELGSQPQRYSFSFAERNEWASVLNDAFITFKGEDCDLEQIVQEAMSDRIDLLLDLFRIASKAADPEWMGEIESRLLMLICHTASKVS</sequence>
<name>A0A089HKZ3_PAEDU</name>
<evidence type="ECO:0008006" key="3">
    <source>
        <dbReference type="Google" id="ProtNLM"/>
    </source>
</evidence>
<dbReference type="STRING" id="44251.PDUR_12550"/>
<dbReference type="AlphaFoldDB" id="A0A089HKZ3"/>
<dbReference type="EMBL" id="CP009288">
    <property type="protein sequence ID" value="AIQ12636.1"/>
    <property type="molecule type" value="Genomic_DNA"/>
</dbReference>